<accession>A0ACC0Z9E3</accession>
<evidence type="ECO:0000313" key="2">
    <source>
        <dbReference type="Proteomes" id="UP001163603"/>
    </source>
</evidence>
<keyword evidence="2" id="KW-1185">Reference proteome</keyword>
<dbReference type="Proteomes" id="UP001163603">
    <property type="component" value="Chromosome 3"/>
</dbReference>
<organism evidence="1 2">
    <name type="scientific">Pistacia integerrima</name>
    <dbReference type="NCBI Taxonomy" id="434235"/>
    <lineage>
        <taxon>Eukaryota</taxon>
        <taxon>Viridiplantae</taxon>
        <taxon>Streptophyta</taxon>
        <taxon>Embryophyta</taxon>
        <taxon>Tracheophyta</taxon>
        <taxon>Spermatophyta</taxon>
        <taxon>Magnoliopsida</taxon>
        <taxon>eudicotyledons</taxon>
        <taxon>Gunneridae</taxon>
        <taxon>Pentapetalae</taxon>
        <taxon>rosids</taxon>
        <taxon>malvids</taxon>
        <taxon>Sapindales</taxon>
        <taxon>Anacardiaceae</taxon>
        <taxon>Pistacia</taxon>
    </lineage>
</organism>
<reference evidence="2" key="1">
    <citation type="journal article" date="2023" name="G3 (Bethesda)">
        <title>Genome assembly and association tests identify interacting loci associated with vigor, precocity, and sex in interspecific pistachio rootstocks.</title>
        <authorList>
            <person name="Palmer W."/>
            <person name="Jacygrad E."/>
            <person name="Sagayaradj S."/>
            <person name="Cavanaugh K."/>
            <person name="Han R."/>
            <person name="Bertier L."/>
            <person name="Beede B."/>
            <person name="Kafkas S."/>
            <person name="Golino D."/>
            <person name="Preece J."/>
            <person name="Michelmore R."/>
        </authorList>
    </citation>
    <scope>NUCLEOTIDE SEQUENCE [LARGE SCALE GENOMIC DNA]</scope>
</reference>
<sequence length="312" mass="35076">MEKISVAESQRLSGMEKALQRHIIGQPEAVEAVSRAVRRAKVGIRDPSRPLSSFLFAGSSGVGKTELAHALAVEYFGSKKSLIRIDMSEYMERYTVSKFIGSPPGYIGSADGGQLTDAVRRQPHSVVLFDEMEKAHPDVLNIMLQVLDDGRLTDNKGKTVNFKNTFIIMTSNVGSDIIAEESHLGYDEVKMKVTEELKKNFKPEFLNRFDELIVFRQLTWCELKAIVEIMLKELYQRVKAIKINLEVTEKFKEELVRQGNDPAYGARPLKRAIRRLVEDTLAEKILSGAVKEEDNVKMDFDSNGNIIAIGLL</sequence>
<evidence type="ECO:0000313" key="1">
    <source>
        <dbReference type="EMBL" id="KAJ0046793.1"/>
    </source>
</evidence>
<proteinExistence type="predicted"/>
<dbReference type="EMBL" id="CM047738">
    <property type="protein sequence ID" value="KAJ0046793.1"/>
    <property type="molecule type" value="Genomic_DNA"/>
</dbReference>
<gene>
    <name evidence="1" type="ORF">Pint_06371</name>
</gene>
<comment type="caution">
    <text evidence="1">The sequence shown here is derived from an EMBL/GenBank/DDBJ whole genome shotgun (WGS) entry which is preliminary data.</text>
</comment>
<name>A0ACC0Z9E3_9ROSI</name>
<protein>
    <submittedName>
        <fullName evidence="1">Uncharacterized protein</fullName>
    </submittedName>
</protein>